<name>A0A6J4HXA1_9PSEU</name>
<reference evidence="1" key="1">
    <citation type="submission" date="2020-02" db="EMBL/GenBank/DDBJ databases">
        <authorList>
            <person name="Meier V. D."/>
        </authorList>
    </citation>
    <scope>NUCLEOTIDE SEQUENCE</scope>
    <source>
        <strain evidence="1">AVDCRST_MAG54</strain>
    </source>
</reference>
<dbReference type="Gene3D" id="3.40.50.1820">
    <property type="entry name" value="alpha/beta hydrolase"/>
    <property type="match status" value="1"/>
</dbReference>
<dbReference type="AlphaFoldDB" id="A0A6J4HXA1"/>
<evidence type="ECO:0000313" key="1">
    <source>
        <dbReference type="EMBL" id="CAA9236064.1"/>
    </source>
</evidence>
<protein>
    <submittedName>
        <fullName evidence="1">Uncharacterized protein</fullName>
    </submittedName>
</protein>
<dbReference type="SUPFAM" id="SSF53474">
    <property type="entry name" value="alpha/beta-Hydrolases"/>
    <property type="match status" value="1"/>
</dbReference>
<proteinExistence type="predicted"/>
<dbReference type="EMBL" id="CADCTH010000171">
    <property type="protein sequence ID" value="CAA9236064.1"/>
    <property type="molecule type" value="Genomic_DNA"/>
</dbReference>
<organism evidence="1">
    <name type="scientific">uncultured Actinomycetospora sp</name>
    <dbReference type="NCBI Taxonomy" id="1135996"/>
    <lineage>
        <taxon>Bacteria</taxon>
        <taxon>Bacillati</taxon>
        <taxon>Actinomycetota</taxon>
        <taxon>Actinomycetes</taxon>
        <taxon>Pseudonocardiales</taxon>
        <taxon>Pseudonocardiaceae</taxon>
        <taxon>Actinomycetospora</taxon>
        <taxon>environmental samples</taxon>
    </lineage>
</organism>
<gene>
    <name evidence="1" type="ORF">AVDCRST_MAG54-1272</name>
</gene>
<sequence>MTLVGHSLGGGVAMQFAFLRALRTFLTDTAPAHWSAAEWRDLLRRGRR</sequence>
<accession>A0A6J4HXA1</accession>
<dbReference type="InterPro" id="IPR029058">
    <property type="entry name" value="AB_hydrolase_fold"/>
</dbReference>